<name>A0AAW5RBP9_ACIJU</name>
<dbReference type="PROSITE" id="PS51996">
    <property type="entry name" value="TR_MART"/>
    <property type="match status" value="1"/>
</dbReference>
<protein>
    <submittedName>
        <fullName evidence="3">Minor capsid protein</fullName>
    </submittedName>
</protein>
<dbReference type="NCBIfam" id="TIGR01641">
    <property type="entry name" value="phageSPP1_gp7"/>
    <property type="match status" value="1"/>
</dbReference>
<evidence type="ECO:0000313" key="4">
    <source>
        <dbReference type="Proteomes" id="UP001208534"/>
    </source>
</evidence>
<dbReference type="Pfam" id="PF03496">
    <property type="entry name" value="ADPrib_exo_Tox"/>
    <property type="match status" value="1"/>
</dbReference>
<accession>A0AAW5RBP9</accession>
<dbReference type="InterPro" id="IPR003540">
    <property type="entry name" value="ADP-ribosyltransferase"/>
</dbReference>
<dbReference type="EMBL" id="JAHPRE010000039">
    <property type="protein sequence ID" value="MCU4397374.1"/>
    <property type="molecule type" value="Genomic_DNA"/>
</dbReference>
<dbReference type="RefSeq" id="WP_262579081.1">
    <property type="nucleotide sequence ID" value="NZ_JAHPRE010000039.1"/>
</dbReference>
<evidence type="ECO:0000259" key="2">
    <source>
        <dbReference type="Pfam" id="PF04233"/>
    </source>
</evidence>
<dbReference type="AlphaFoldDB" id="A0AAW5RBP9"/>
<feature type="domain" description="ADP ribosyltransferase" evidence="1">
    <location>
        <begin position="333"/>
        <end position="475"/>
    </location>
</feature>
<proteinExistence type="predicted"/>
<sequence length="490" mass="55088">MTILTNLKPLIQQAHKSKSGRKAKPQPIFVSKKTEVEYYKALLSISHLCQKGVKDDIEPMLAFNMGDSIEIHIGDGIFSSVKNALGNLKQKISNSIDLIATQLATQIVLKQKKASDKQIAEMLQKSTGLDFTGLMRDEDLQDAVDSAIAANVSLIQSIPKQYLDRVEAAVLDGIQTGKRSEEIKKSILEIGFSTDSRAKLIAVDQLGKINGRLAQIRQQKLGITHYTWSTSHDERVRHSHRLRDGLIFAWNDPPSDGHPGIPIRCRCVPIPYTAHLFDKDAKSPEQAMAAQKGIKTLIEQQNDDLLGWLNKNQISKIANSLMSDKNIQALANEYKLTLPEQVALRHYTGDGYRNLNQMLNGLIKDGDPLYSELVSASEVLRSALDRLPNYVGHVVRRTQLPEAFLAKHQIGDTVEYNAFTSTTYGDSDVFSNYPHRLVIKSKTGKSVNFISEYKDQEYEVVFNRPKRFKVERRRELPNGVIEIELVEIDE</sequence>
<dbReference type="GO" id="GO:0005576">
    <property type="term" value="C:extracellular region"/>
    <property type="evidence" value="ECO:0007669"/>
    <property type="project" value="InterPro"/>
</dbReference>
<evidence type="ECO:0000259" key="1">
    <source>
        <dbReference type="Pfam" id="PF03496"/>
    </source>
</evidence>
<gene>
    <name evidence="3" type="ORF">KTH64_10520</name>
</gene>
<feature type="domain" description="Phage head morphogenesis" evidence="2">
    <location>
        <begin position="165"/>
        <end position="268"/>
    </location>
</feature>
<dbReference type="InterPro" id="IPR006528">
    <property type="entry name" value="Phage_head_morphogenesis_dom"/>
</dbReference>
<dbReference type="Proteomes" id="UP001208534">
    <property type="component" value="Unassembled WGS sequence"/>
</dbReference>
<dbReference type="Gene3D" id="3.90.176.10">
    <property type="entry name" value="Toxin ADP-ribosyltransferase, Chain A, domain 1"/>
    <property type="match status" value="1"/>
</dbReference>
<dbReference type="Pfam" id="PF04233">
    <property type="entry name" value="Phage_Mu_F"/>
    <property type="match status" value="1"/>
</dbReference>
<comment type="caution">
    <text evidence="3">The sequence shown here is derived from an EMBL/GenBank/DDBJ whole genome shotgun (WGS) entry which is preliminary data.</text>
</comment>
<organism evidence="3 4">
    <name type="scientific">Acinetobacter junii</name>
    <dbReference type="NCBI Taxonomy" id="40215"/>
    <lineage>
        <taxon>Bacteria</taxon>
        <taxon>Pseudomonadati</taxon>
        <taxon>Pseudomonadota</taxon>
        <taxon>Gammaproteobacteria</taxon>
        <taxon>Moraxellales</taxon>
        <taxon>Moraxellaceae</taxon>
        <taxon>Acinetobacter</taxon>
    </lineage>
</organism>
<dbReference type="SUPFAM" id="SSF56399">
    <property type="entry name" value="ADP-ribosylation"/>
    <property type="match status" value="1"/>
</dbReference>
<reference evidence="3" key="1">
    <citation type="submission" date="2021-06" db="EMBL/GenBank/DDBJ databases">
        <title>Propagation of a rapidly emergent carbapenem-resistant Acinetobacter baumannii lineage by various extra-hospital transmission networks.</title>
        <authorList>
            <person name="Calix J."/>
        </authorList>
    </citation>
    <scope>NUCLEOTIDE SEQUENCE</scope>
    <source>
        <strain evidence="3">WU_MDCI_Aw63</strain>
    </source>
</reference>
<evidence type="ECO:0000313" key="3">
    <source>
        <dbReference type="EMBL" id="MCU4397374.1"/>
    </source>
</evidence>